<dbReference type="Proteomes" id="UP001283361">
    <property type="component" value="Unassembled WGS sequence"/>
</dbReference>
<protein>
    <submittedName>
        <fullName evidence="1">Uncharacterized protein</fullName>
    </submittedName>
</protein>
<dbReference type="AlphaFoldDB" id="A0AAE1BD23"/>
<proteinExistence type="predicted"/>
<comment type="caution">
    <text evidence="1">The sequence shown here is derived from an EMBL/GenBank/DDBJ whole genome shotgun (WGS) entry which is preliminary data.</text>
</comment>
<organism evidence="1 2">
    <name type="scientific">Elysia crispata</name>
    <name type="common">lettuce slug</name>
    <dbReference type="NCBI Taxonomy" id="231223"/>
    <lineage>
        <taxon>Eukaryota</taxon>
        <taxon>Metazoa</taxon>
        <taxon>Spiralia</taxon>
        <taxon>Lophotrochozoa</taxon>
        <taxon>Mollusca</taxon>
        <taxon>Gastropoda</taxon>
        <taxon>Heterobranchia</taxon>
        <taxon>Euthyneura</taxon>
        <taxon>Panpulmonata</taxon>
        <taxon>Sacoglossa</taxon>
        <taxon>Placobranchoidea</taxon>
        <taxon>Plakobranchidae</taxon>
        <taxon>Elysia</taxon>
    </lineage>
</organism>
<name>A0AAE1BD23_9GAST</name>
<gene>
    <name evidence="1" type="ORF">RRG08_059764</name>
</gene>
<accession>A0AAE1BD23</accession>
<dbReference type="EMBL" id="JAWDGP010000077">
    <property type="protein sequence ID" value="KAK3803898.1"/>
    <property type="molecule type" value="Genomic_DNA"/>
</dbReference>
<keyword evidence="2" id="KW-1185">Reference proteome</keyword>
<evidence type="ECO:0000313" key="2">
    <source>
        <dbReference type="Proteomes" id="UP001283361"/>
    </source>
</evidence>
<evidence type="ECO:0000313" key="1">
    <source>
        <dbReference type="EMBL" id="KAK3803898.1"/>
    </source>
</evidence>
<sequence>MYHALSAYSKFRSTGISRTAASSLTPDLKTYSPCLKTNQTRKDAVEEKHKKAHLAVAKLATCRLSVAKAVTLLFLATSRRPSR</sequence>
<reference evidence="1" key="1">
    <citation type="journal article" date="2023" name="G3 (Bethesda)">
        <title>A reference genome for the long-term kleptoplast-retaining sea slug Elysia crispata morphotype clarki.</title>
        <authorList>
            <person name="Eastman K.E."/>
            <person name="Pendleton A.L."/>
            <person name="Shaikh M.A."/>
            <person name="Suttiyut T."/>
            <person name="Ogas R."/>
            <person name="Tomko P."/>
            <person name="Gavelis G."/>
            <person name="Widhalm J.R."/>
            <person name="Wisecaver J.H."/>
        </authorList>
    </citation>
    <scope>NUCLEOTIDE SEQUENCE</scope>
    <source>
        <strain evidence="1">ECLA1</strain>
    </source>
</reference>